<dbReference type="GO" id="GO:0016758">
    <property type="term" value="F:hexosyltransferase activity"/>
    <property type="evidence" value="ECO:0007669"/>
    <property type="project" value="InterPro"/>
</dbReference>
<dbReference type="PANTHER" id="PTHR48050:SF13">
    <property type="entry name" value="STEROL 3-BETA-GLUCOSYLTRANSFERASE UGT80A2"/>
    <property type="match status" value="1"/>
</dbReference>
<evidence type="ECO:0000256" key="2">
    <source>
        <dbReference type="ARBA" id="ARBA00022679"/>
    </source>
</evidence>
<accession>A0A2S6H1L3</accession>
<comment type="caution">
    <text evidence="4">The sequence shown here is derived from an EMBL/GenBank/DDBJ whole genome shotgun (WGS) entry which is preliminary data.</text>
</comment>
<protein>
    <submittedName>
        <fullName evidence="4">MGT family glycosyltransferase</fullName>
    </submittedName>
</protein>
<keyword evidence="5" id="KW-1185">Reference proteome</keyword>
<dbReference type="PANTHER" id="PTHR48050">
    <property type="entry name" value="STEROL 3-BETA-GLUCOSYLTRANSFERASE"/>
    <property type="match status" value="1"/>
</dbReference>
<dbReference type="Pfam" id="PF06722">
    <property type="entry name" value="EryCIII-like_C"/>
    <property type="match status" value="1"/>
</dbReference>
<proteinExistence type="inferred from homology"/>
<comment type="similarity">
    <text evidence="1">Belongs to the UDP-glycosyltransferase family.</text>
</comment>
<dbReference type="GO" id="GO:0017000">
    <property type="term" value="P:antibiotic biosynthetic process"/>
    <property type="evidence" value="ECO:0007669"/>
    <property type="project" value="UniProtKB-ARBA"/>
</dbReference>
<dbReference type="SUPFAM" id="SSF53756">
    <property type="entry name" value="UDP-Glycosyltransferase/glycogen phosphorylase"/>
    <property type="match status" value="1"/>
</dbReference>
<dbReference type="InterPro" id="IPR002213">
    <property type="entry name" value="UDP_glucos_trans"/>
</dbReference>
<keyword evidence="2 4" id="KW-0808">Transferase</keyword>
<organism evidence="4 5">
    <name type="scientific">Actinokineospora auranticolor</name>
    <dbReference type="NCBI Taxonomy" id="155976"/>
    <lineage>
        <taxon>Bacteria</taxon>
        <taxon>Bacillati</taxon>
        <taxon>Actinomycetota</taxon>
        <taxon>Actinomycetes</taxon>
        <taxon>Pseudonocardiales</taxon>
        <taxon>Pseudonocardiaceae</taxon>
        <taxon>Actinokineospora</taxon>
    </lineage>
</organism>
<evidence type="ECO:0000259" key="3">
    <source>
        <dbReference type="Pfam" id="PF06722"/>
    </source>
</evidence>
<feature type="domain" description="Erythromycin biosynthesis protein CIII-like C-terminal" evidence="3">
    <location>
        <begin position="255"/>
        <end position="382"/>
    </location>
</feature>
<dbReference type="Gene3D" id="3.40.50.2000">
    <property type="entry name" value="Glycogen Phosphorylase B"/>
    <property type="match status" value="2"/>
</dbReference>
<reference evidence="4 5" key="1">
    <citation type="submission" date="2018-02" db="EMBL/GenBank/DDBJ databases">
        <title>Genomic Encyclopedia of Archaeal and Bacterial Type Strains, Phase II (KMG-II): from individual species to whole genera.</title>
        <authorList>
            <person name="Goeker M."/>
        </authorList>
    </citation>
    <scope>NUCLEOTIDE SEQUENCE [LARGE SCALE GENOMIC DNA]</scope>
    <source>
        <strain evidence="4 5">YU 961-1</strain>
    </source>
</reference>
<dbReference type="NCBIfam" id="TIGR01426">
    <property type="entry name" value="MGT"/>
    <property type="match status" value="1"/>
</dbReference>
<dbReference type="AlphaFoldDB" id="A0A2S6H1L3"/>
<evidence type="ECO:0000256" key="1">
    <source>
        <dbReference type="ARBA" id="ARBA00009995"/>
    </source>
</evidence>
<dbReference type="GO" id="GO:0008194">
    <property type="term" value="F:UDP-glycosyltransferase activity"/>
    <property type="evidence" value="ECO:0007669"/>
    <property type="project" value="InterPro"/>
</dbReference>
<dbReference type="InterPro" id="IPR006326">
    <property type="entry name" value="UDPGT_MGT-like"/>
</dbReference>
<evidence type="ECO:0000313" key="5">
    <source>
        <dbReference type="Proteomes" id="UP000239203"/>
    </source>
</evidence>
<dbReference type="RefSeq" id="WP_104476413.1">
    <property type="nucleotide sequence ID" value="NZ_CP154825.1"/>
</dbReference>
<dbReference type="EMBL" id="PTIX01000001">
    <property type="protein sequence ID" value="PPK71306.1"/>
    <property type="molecule type" value="Genomic_DNA"/>
</dbReference>
<dbReference type="CDD" id="cd03784">
    <property type="entry name" value="GT1_Gtf-like"/>
    <property type="match status" value="1"/>
</dbReference>
<sequence>MSPGHVLFLPLPAYGHVMPTLAVVAELVARGHRVTFATTAEFAPAVVAAGAEPLLYESELAGKAQPERFTTDYVSREPLRCITENIVTTRLFDKSLPEPPDVYVYDVSTFPAGRALAQKHGARAIQLFPVFASNERFVFGHLQAAELDEPISAEHPAIVDFLAKVAEFIDEHGLGVSVERFLTPCDATNLVFMPREFQINAADFDARHTFVGPCLNPSSDVSWEPPADGRPVVLISLGTTFNRNPEFFRRCAEAFADLPWHVVLTLGSRVAVAELGELPSNVEAHRWLPHAAVLPHASVFVCHAGMGTMMEALAFGVPLVLVPPDVTEHRINARRAAELGLGRSVDASAPGVRDAVLAVAADSAIREHVNRMRDVLSALDGPAVAADVVAGVLQP</sequence>
<dbReference type="FunFam" id="3.40.50.2000:FF:000072">
    <property type="entry name" value="Glycosyl transferase"/>
    <property type="match status" value="1"/>
</dbReference>
<name>A0A2S6H1L3_9PSEU</name>
<dbReference type="OrthoDB" id="6620093at2"/>
<evidence type="ECO:0000313" key="4">
    <source>
        <dbReference type="EMBL" id="PPK71306.1"/>
    </source>
</evidence>
<dbReference type="InterPro" id="IPR010610">
    <property type="entry name" value="EryCIII-like_C"/>
</dbReference>
<dbReference type="Proteomes" id="UP000239203">
    <property type="component" value="Unassembled WGS sequence"/>
</dbReference>
<dbReference type="InterPro" id="IPR050426">
    <property type="entry name" value="Glycosyltransferase_28"/>
</dbReference>
<gene>
    <name evidence="4" type="ORF">CLV40_101495</name>
</gene>